<evidence type="ECO:0000313" key="1">
    <source>
        <dbReference type="EMBL" id="KSW12089.1"/>
    </source>
</evidence>
<dbReference type="STRING" id="2309.CF15_04765"/>
<organism evidence="1 2">
    <name type="scientific">Pyrodictium occultum</name>
    <dbReference type="NCBI Taxonomy" id="2309"/>
    <lineage>
        <taxon>Archaea</taxon>
        <taxon>Thermoproteota</taxon>
        <taxon>Thermoprotei</taxon>
        <taxon>Desulfurococcales</taxon>
        <taxon>Pyrodictiaceae</taxon>
        <taxon>Pyrodictium</taxon>
    </lineage>
</organism>
<sequence length="179" mass="20152">MGMEVVLVPFHLARLGDRLVGMDAYFWPSLEERYRVVLLVQPAERLSGAPAGGCRLPARVEARDQVEEIQHLARERIPRPRVRRGRAWRSLAWLLIPVKLLEAAGLWDRVEVPEKAYALALARGLQGLEPLGETRYAAFTRGGDGVLLPVDEGMRRIYSELARRDRGYARAAREAACRG</sequence>
<dbReference type="EMBL" id="LNTB01000001">
    <property type="protein sequence ID" value="KSW12089.1"/>
    <property type="molecule type" value="Genomic_DNA"/>
</dbReference>
<accession>A0A0V8RVK0</accession>
<protein>
    <submittedName>
        <fullName evidence="1">Uncharacterized protein</fullName>
    </submittedName>
</protein>
<comment type="caution">
    <text evidence="1">The sequence shown here is derived from an EMBL/GenBank/DDBJ whole genome shotgun (WGS) entry which is preliminary data.</text>
</comment>
<evidence type="ECO:0000313" key="2">
    <source>
        <dbReference type="Proteomes" id="UP000053352"/>
    </source>
</evidence>
<name>A0A0V8RVK0_PYROC</name>
<dbReference type="AlphaFoldDB" id="A0A0V8RVK0"/>
<keyword evidence="2" id="KW-1185">Reference proteome</keyword>
<dbReference type="OrthoDB" id="15504at2157"/>
<gene>
    <name evidence="1" type="ORF">CF15_04765</name>
</gene>
<dbReference type="Proteomes" id="UP000053352">
    <property type="component" value="Unassembled WGS sequence"/>
</dbReference>
<proteinExistence type="predicted"/>
<dbReference type="RefSeq" id="WP_058370769.1">
    <property type="nucleotide sequence ID" value="NZ_LNTB01000001.1"/>
</dbReference>
<reference evidence="1 2" key="1">
    <citation type="submission" date="2015-11" db="EMBL/GenBank/DDBJ databases">
        <title>Genome sequence of Pyrodictium occultum PL-19, a marine hyperthermophilic archaeon isolated from Volcano, Italy.</title>
        <authorList>
            <person name="Utturkar S."/>
            <person name="Huber H."/>
            <person name="Leptihn S."/>
            <person name="Brown S."/>
            <person name="Stetter K.O."/>
            <person name="Podar M."/>
        </authorList>
    </citation>
    <scope>NUCLEOTIDE SEQUENCE [LARGE SCALE GENOMIC DNA]</scope>
    <source>
        <strain evidence="1 2">PL-19</strain>
    </source>
</reference>